<keyword evidence="4" id="KW-1185">Reference proteome</keyword>
<dbReference type="Gene3D" id="3.10.690.10">
    <property type="entry name" value="Bifunctional nuclease domain"/>
    <property type="match status" value="1"/>
</dbReference>
<dbReference type="EMBL" id="LT828648">
    <property type="protein sequence ID" value="SLM46365.1"/>
    <property type="molecule type" value="Genomic_DNA"/>
</dbReference>
<evidence type="ECO:0000313" key="4">
    <source>
        <dbReference type="Proteomes" id="UP000192042"/>
    </source>
</evidence>
<dbReference type="InterPro" id="IPR003729">
    <property type="entry name" value="Bi_nuclease_dom"/>
</dbReference>
<accession>A0A1W1I037</accession>
<feature type="domain" description="BFN" evidence="2">
    <location>
        <begin position="29"/>
        <end position="157"/>
    </location>
</feature>
<evidence type="ECO:0000313" key="3">
    <source>
        <dbReference type="EMBL" id="SLM46365.1"/>
    </source>
</evidence>
<dbReference type="PROSITE" id="PS51658">
    <property type="entry name" value="BFN"/>
    <property type="match status" value="1"/>
</dbReference>
<dbReference type="Proteomes" id="UP000192042">
    <property type="component" value="Chromosome I"/>
</dbReference>
<evidence type="ECO:0000259" key="2">
    <source>
        <dbReference type="PROSITE" id="PS51658"/>
    </source>
</evidence>
<dbReference type="InterPro" id="IPR036104">
    <property type="entry name" value="BFN_sf"/>
</dbReference>
<dbReference type="AlphaFoldDB" id="A0A1W1I037"/>
<dbReference type="GO" id="GO:0004518">
    <property type="term" value="F:nuclease activity"/>
    <property type="evidence" value="ECO:0007669"/>
    <property type="project" value="InterPro"/>
</dbReference>
<reference evidence="3 4" key="1">
    <citation type="submission" date="2017-03" db="EMBL/GenBank/DDBJ databases">
        <authorList>
            <person name="Afonso C.L."/>
            <person name="Miller P.J."/>
            <person name="Scott M.A."/>
            <person name="Spackman E."/>
            <person name="Goraichik I."/>
            <person name="Dimitrov K.M."/>
            <person name="Suarez D.L."/>
            <person name="Swayne D.E."/>
        </authorList>
    </citation>
    <scope>NUCLEOTIDE SEQUENCE [LARGE SCALE GENOMIC DNA]</scope>
    <source>
        <strain evidence="3">Genome sequencing of Nitrospira japonica strain NJ11</strain>
    </source>
</reference>
<dbReference type="Pfam" id="PF02577">
    <property type="entry name" value="BFN_dom"/>
    <property type="match status" value="1"/>
</dbReference>
<dbReference type="RefSeq" id="WP_080885066.1">
    <property type="nucleotide sequence ID" value="NZ_LT828648.1"/>
</dbReference>
<dbReference type="SUPFAM" id="SSF103256">
    <property type="entry name" value="Hypothetical protein TM0160"/>
    <property type="match status" value="1"/>
</dbReference>
<dbReference type="KEGG" id="nja:NSJP_0193"/>
<keyword evidence="1" id="KW-0732">Signal</keyword>
<gene>
    <name evidence="3" type="ORF">NSJP_0193</name>
</gene>
<dbReference type="OrthoDB" id="9797004at2"/>
<sequence length="165" mass="17705">MIRSILFTLLLAGAGWSIALAEEASSKSSEPVKIADVKVRLSDHGPVVLLQAEGKAIPIFVDLTVALSIQGALNHEKLSRPLTHDLMHTILESYGGTVTQTIITLKDGTYYGALTVAVRGDTKVFDSRSSDSIALAIHFNAPIIVSRELLDSAGRTVEAPKREDL</sequence>
<feature type="signal peptide" evidence="1">
    <location>
        <begin position="1"/>
        <end position="21"/>
    </location>
</feature>
<dbReference type="STRING" id="1325564.NSJP_0193"/>
<name>A0A1W1I037_9BACT</name>
<protein>
    <recommendedName>
        <fullName evidence="2">BFN domain-containing protein</fullName>
    </recommendedName>
</protein>
<evidence type="ECO:0000256" key="1">
    <source>
        <dbReference type="SAM" id="SignalP"/>
    </source>
</evidence>
<proteinExistence type="predicted"/>
<organism evidence="3 4">
    <name type="scientific">Nitrospira japonica</name>
    <dbReference type="NCBI Taxonomy" id="1325564"/>
    <lineage>
        <taxon>Bacteria</taxon>
        <taxon>Pseudomonadati</taxon>
        <taxon>Nitrospirota</taxon>
        <taxon>Nitrospiria</taxon>
        <taxon>Nitrospirales</taxon>
        <taxon>Nitrospiraceae</taxon>
        <taxon>Nitrospira</taxon>
    </lineage>
</organism>
<feature type="chain" id="PRO_5013094114" description="BFN domain-containing protein" evidence="1">
    <location>
        <begin position="22"/>
        <end position="165"/>
    </location>
</feature>